<protein>
    <submittedName>
        <fullName evidence="2">Uncharacterized protein</fullName>
    </submittedName>
</protein>
<gene>
    <name evidence="2" type="ORF">DFR74_112219</name>
</gene>
<dbReference type="Proteomes" id="UP000252586">
    <property type="component" value="Unassembled WGS sequence"/>
</dbReference>
<evidence type="ECO:0000256" key="1">
    <source>
        <dbReference type="SAM" id="Phobius"/>
    </source>
</evidence>
<keyword evidence="1" id="KW-1133">Transmembrane helix</keyword>
<keyword evidence="3" id="KW-1185">Reference proteome</keyword>
<keyword evidence="1" id="KW-0812">Transmembrane</keyword>
<feature type="transmembrane region" description="Helical" evidence="1">
    <location>
        <begin position="46"/>
        <end position="63"/>
    </location>
</feature>
<reference evidence="2 3" key="1">
    <citation type="submission" date="2018-06" db="EMBL/GenBank/DDBJ databases">
        <title>Genomic Encyclopedia of Type Strains, Phase IV (KMG-IV): sequencing the most valuable type-strain genomes for metagenomic binning, comparative biology and taxonomic classification.</title>
        <authorList>
            <person name="Goeker M."/>
        </authorList>
    </citation>
    <scope>NUCLEOTIDE SEQUENCE [LARGE SCALE GENOMIC DNA]</scope>
    <source>
        <strain evidence="2 3">DSM 44599</strain>
    </source>
</reference>
<feature type="transmembrane region" description="Helical" evidence="1">
    <location>
        <begin position="12"/>
        <end position="34"/>
    </location>
</feature>
<proteinExistence type="predicted"/>
<dbReference type="RefSeq" id="WP_147265931.1">
    <property type="nucleotide sequence ID" value="NZ_QNRE01000012.1"/>
</dbReference>
<dbReference type="AlphaFoldDB" id="A0A366DAG1"/>
<evidence type="ECO:0000313" key="3">
    <source>
        <dbReference type="Proteomes" id="UP000252586"/>
    </source>
</evidence>
<evidence type="ECO:0000313" key="2">
    <source>
        <dbReference type="EMBL" id="RBO87042.1"/>
    </source>
</evidence>
<dbReference type="STRING" id="1210090.GCA_001613185_01359"/>
<sequence length="110" mass="11996">MSEHELARGLASIAALAALAAIGYGTLTLILQIVGGLISGDWRWDTLIAAAALTAVGALHVNLRHWQRRARTAEQQLHAHHITVTDLDAATRAASRRAELDHLLRPELRR</sequence>
<keyword evidence="1" id="KW-0472">Membrane</keyword>
<accession>A0A366DAG1</accession>
<comment type="caution">
    <text evidence="2">The sequence shown here is derived from an EMBL/GenBank/DDBJ whole genome shotgun (WGS) entry which is preliminary data.</text>
</comment>
<name>A0A366DAG1_9NOCA</name>
<organism evidence="2 3">
    <name type="scientific">Nocardia puris</name>
    <dbReference type="NCBI Taxonomy" id="208602"/>
    <lineage>
        <taxon>Bacteria</taxon>
        <taxon>Bacillati</taxon>
        <taxon>Actinomycetota</taxon>
        <taxon>Actinomycetes</taxon>
        <taxon>Mycobacteriales</taxon>
        <taxon>Nocardiaceae</taxon>
        <taxon>Nocardia</taxon>
    </lineage>
</organism>
<dbReference type="EMBL" id="QNRE01000012">
    <property type="protein sequence ID" value="RBO87042.1"/>
    <property type="molecule type" value="Genomic_DNA"/>
</dbReference>